<reference evidence="3 4" key="1">
    <citation type="submission" date="2024-06" db="EMBL/GenBank/DDBJ databases">
        <authorList>
            <person name="Kraege A."/>
            <person name="Thomma B."/>
        </authorList>
    </citation>
    <scope>NUCLEOTIDE SEQUENCE [LARGE SCALE GENOMIC DNA]</scope>
</reference>
<proteinExistence type="predicted"/>
<feature type="region of interest" description="Disordered" evidence="1">
    <location>
        <begin position="330"/>
        <end position="425"/>
    </location>
</feature>
<feature type="compositionally biased region" description="Acidic residues" evidence="1">
    <location>
        <begin position="243"/>
        <end position="256"/>
    </location>
</feature>
<evidence type="ECO:0000259" key="2">
    <source>
        <dbReference type="Pfam" id="PF06991"/>
    </source>
</evidence>
<gene>
    <name evidence="3" type="primary">g13248</name>
    <name evidence="3" type="ORF">VP750_LOCUS11746</name>
</gene>
<dbReference type="Pfam" id="PF06991">
    <property type="entry name" value="MFAP1"/>
    <property type="match status" value="1"/>
</dbReference>
<feature type="compositionally biased region" description="Basic and acidic residues" evidence="1">
    <location>
        <begin position="400"/>
        <end position="425"/>
    </location>
</feature>
<dbReference type="Proteomes" id="UP001497392">
    <property type="component" value="Unassembled WGS sequence"/>
</dbReference>
<feature type="compositionally biased region" description="Basic and acidic residues" evidence="1">
    <location>
        <begin position="70"/>
        <end position="85"/>
    </location>
</feature>
<dbReference type="InterPro" id="IPR009730">
    <property type="entry name" value="MFAP1_C"/>
</dbReference>
<dbReference type="InterPro" id="IPR033194">
    <property type="entry name" value="MFAP1"/>
</dbReference>
<evidence type="ECO:0000313" key="3">
    <source>
        <dbReference type="EMBL" id="CAL5229840.1"/>
    </source>
</evidence>
<dbReference type="EMBL" id="CAXHTA020000021">
    <property type="protein sequence ID" value="CAL5229840.1"/>
    <property type="molecule type" value="Genomic_DNA"/>
</dbReference>
<feature type="compositionally biased region" description="Basic and acidic residues" evidence="1">
    <location>
        <begin position="123"/>
        <end position="140"/>
    </location>
</feature>
<feature type="compositionally biased region" description="Acidic residues" evidence="1">
    <location>
        <begin position="141"/>
        <end position="168"/>
    </location>
</feature>
<organism evidence="3 4">
    <name type="scientific">Coccomyxa viridis</name>
    <dbReference type="NCBI Taxonomy" id="1274662"/>
    <lineage>
        <taxon>Eukaryota</taxon>
        <taxon>Viridiplantae</taxon>
        <taxon>Chlorophyta</taxon>
        <taxon>core chlorophytes</taxon>
        <taxon>Trebouxiophyceae</taxon>
        <taxon>Trebouxiophyceae incertae sedis</taxon>
        <taxon>Coccomyxaceae</taxon>
        <taxon>Coccomyxa</taxon>
    </lineage>
</organism>
<name>A0ABP1GEZ3_9CHLO</name>
<feature type="compositionally biased region" description="Basic and acidic residues" evidence="1">
    <location>
        <begin position="257"/>
        <end position="309"/>
    </location>
</feature>
<feature type="region of interest" description="Disordered" evidence="1">
    <location>
        <begin position="230"/>
        <end position="311"/>
    </location>
</feature>
<feature type="region of interest" description="Disordered" evidence="1">
    <location>
        <begin position="1"/>
        <end position="176"/>
    </location>
</feature>
<protein>
    <submittedName>
        <fullName evidence="3">G13248 protein</fullName>
    </submittedName>
</protein>
<keyword evidence="4" id="KW-1185">Reference proteome</keyword>
<feature type="compositionally biased region" description="Basic residues" evidence="1">
    <location>
        <begin position="371"/>
        <end position="380"/>
    </location>
</feature>
<sequence length="425" mass="49342">MSARGLAGSATDKDQEKGRVGQAAVKRYWPGRAPDWYNEKEQQQDSEDEEASGEDEADVTAIAPPVVIKASDDPRLRRLAQRQDNDSDEQTTAAPRIISRHRAESEEEDEAPQEEEEEDDELKEARRAAVRERLRRHQQEEEQLAPAEDEEEEEDEEESEYETDSEEEGFGRALLKPVFVPKAERDTIKEREALEREEELALERERQRLEARKLQTKEIVVDTIAKEEAAARAAAEGPKEIGDIDTDDEKDEEEQYEQWKTRELMRIRRDKEDREREKQEAEDRETLKNMTEAERSAWEAAHPKDDSRGPKKSWKFLQKYWHKGAFFQDEGDAGKDAVGGDTIFRRDYSAPTGDDKMDKTVLPKVMQVKNFGRRGRTKHTHLVDVDTTNREDAYPIPEARTLRENMEKKMAGTEQKFDKPRRLKT</sequence>
<feature type="compositionally biased region" description="Acidic residues" evidence="1">
    <location>
        <begin position="105"/>
        <end position="122"/>
    </location>
</feature>
<accession>A0ABP1GEZ3</accession>
<evidence type="ECO:0000256" key="1">
    <source>
        <dbReference type="SAM" id="MobiDB-lite"/>
    </source>
</evidence>
<feature type="compositionally biased region" description="Acidic residues" evidence="1">
    <location>
        <begin position="44"/>
        <end position="58"/>
    </location>
</feature>
<feature type="compositionally biased region" description="Basic and acidic residues" evidence="1">
    <location>
        <begin position="381"/>
        <end position="393"/>
    </location>
</feature>
<dbReference type="PANTHER" id="PTHR15327">
    <property type="entry name" value="MICROFIBRIL-ASSOCIATED PROTEIN"/>
    <property type="match status" value="1"/>
</dbReference>
<comment type="caution">
    <text evidence="3">The sequence shown here is derived from an EMBL/GenBank/DDBJ whole genome shotgun (WGS) entry which is preliminary data.</text>
</comment>
<feature type="compositionally biased region" description="Basic and acidic residues" evidence="1">
    <location>
        <begin position="343"/>
        <end position="361"/>
    </location>
</feature>
<evidence type="ECO:0000313" key="4">
    <source>
        <dbReference type="Proteomes" id="UP001497392"/>
    </source>
</evidence>
<feature type="domain" description="Micro-fibrillar-associated protein 1 C-terminal" evidence="2">
    <location>
        <begin position="164"/>
        <end position="387"/>
    </location>
</feature>